<dbReference type="RefSeq" id="WP_344878662.1">
    <property type="nucleotide sequence ID" value="NZ_BAABCJ010000001.1"/>
</dbReference>
<organism evidence="1 2">
    <name type="scientific">Zhihengliuella alba</name>
    <dbReference type="NCBI Taxonomy" id="547018"/>
    <lineage>
        <taxon>Bacteria</taxon>
        <taxon>Bacillati</taxon>
        <taxon>Actinomycetota</taxon>
        <taxon>Actinomycetes</taxon>
        <taxon>Micrococcales</taxon>
        <taxon>Micrococcaceae</taxon>
        <taxon>Zhihengliuella</taxon>
    </lineage>
</organism>
<accession>A0ABP7CMD1</accession>
<keyword evidence="2" id="KW-1185">Reference proteome</keyword>
<dbReference type="Proteomes" id="UP001501536">
    <property type="component" value="Unassembled WGS sequence"/>
</dbReference>
<evidence type="ECO:0000313" key="2">
    <source>
        <dbReference type="Proteomes" id="UP001501536"/>
    </source>
</evidence>
<sequence length="552" mass="60104">MDGTAIVGRAVQTAASALDLLHDQSDLTKAAERWGAAVKNPSTLFLTHPGEGVAVVPDPLGGSLVFIWEGARATYLSSSLPSVIEVASAYGDAPEKDLEFQLERALVGNGGYLPTSYAGIRVAAMSSWIRIDDTGVRQLVYPFFEEDLAATGSYADLLHLARADLLESLEAIANMPVSQRVAHLTGGFDSRLILAGLLEGGLTDRFEFFCSGPVGSPDRDVADLISAHFGLTRTLNAGLSQYPTSHPREMFLLPMDNSGGLTTTGPIGREEQQSVAAVGGGYGEVLRSFHSPKLAPLNLGLDRRYPEKELAAALWGSGATAEGGLATPDAADRLRRRAADSLQDLAAHIAAEDQLGDLHYAAARNRYHIGHSSVLWSRYGARFDPLYSRAGFRLAMSLPLGPRSANVIGFDLMMSLVPELAALPFDKPRFGGGFDSYRRAPEPITPRAGRFTTRPHRSIYPPAKKAAVSEDARRRLLAQAKRAGVSYWQVHHMPSTQQGLRWALAHINESEIAPIFNVDYVRRLSTERLQKRREIRHLYSAYAALVWYFQGK</sequence>
<comment type="caution">
    <text evidence="1">The sequence shown here is derived from an EMBL/GenBank/DDBJ whole genome shotgun (WGS) entry which is preliminary data.</text>
</comment>
<protein>
    <recommendedName>
        <fullName evidence="3">Asparagine synthetase domain-containing protein</fullName>
    </recommendedName>
</protein>
<dbReference type="EMBL" id="BAABCJ010000001">
    <property type="protein sequence ID" value="GAA3693026.1"/>
    <property type="molecule type" value="Genomic_DNA"/>
</dbReference>
<evidence type="ECO:0008006" key="3">
    <source>
        <dbReference type="Google" id="ProtNLM"/>
    </source>
</evidence>
<proteinExistence type="predicted"/>
<evidence type="ECO:0000313" key="1">
    <source>
        <dbReference type="EMBL" id="GAA3693026.1"/>
    </source>
</evidence>
<name>A0ABP7CMD1_9MICC</name>
<gene>
    <name evidence="1" type="ORF">GCM10022377_01920</name>
</gene>
<reference evidence="2" key="1">
    <citation type="journal article" date="2019" name="Int. J. Syst. Evol. Microbiol.">
        <title>The Global Catalogue of Microorganisms (GCM) 10K type strain sequencing project: providing services to taxonomists for standard genome sequencing and annotation.</title>
        <authorList>
            <consortium name="The Broad Institute Genomics Platform"/>
            <consortium name="The Broad Institute Genome Sequencing Center for Infectious Disease"/>
            <person name="Wu L."/>
            <person name="Ma J."/>
        </authorList>
    </citation>
    <scope>NUCLEOTIDE SEQUENCE [LARGE SCALE GENOMIC DNA]</scope>
    <source>
        <strain evidence="2">JCM 16961</strain>
    </source>
</reference>